<comment type="caution">
    <text evidence="3">The sequence shown here is derived from an EMBL/GenBank/DDBJ whole genome shotgun (WGS) entry which is preliminary data.</text>
</comment>
<feature type="region of interest" description="Disordered" evidence="1">
    <location>
        <begin position="2561"/>
        <end position="2595"/>
    </location>
</feature>
<feature type="compositionally biased region" description="Low complexity" evidence="1">
    <location>
        <begin position="159"/>
        <end position="170"/>
    </location>
</feature>
<feature type="domain" description="RAVE complex protein Rav1 C-terminal" evidence="2">
    <location>
        <begin position="1586"/>
        <end position="1999"/>
    </location>
</feature>
<feature type="region of interest" description="Disordered" evidence="1">
    <location>
        <begin position="65"/>
        <end position="90"/>
    </location>
</feature>
<evidence type="ECO:0000313" key="4">
    <source>
        <dbReference type="Proteomes" id="UP000038009"/>
    </source>
</evidence>
<gene>
    <name evidence="3" type="ORF">ABL78_2220</name>
</gene>
<feature type="region of interest" description="Disordered" evidence="1">
    <location>
        <begin position="2404"/>
        <end position="2423"/>
    </location>
</feature>
<feature type="compositionally biased region" description="Low complexity" evidence="1">
    <location>
        <begin position="2413"/>
        <end position="2423"/>
    </location>
</feature>
<feature type="region of interest" description="Disordered" evidence="1">
    <location>
        <begin position="2502"/>
        <end position="2528"/>
    </location>
</feature>
<evidence type="ECO:0000259" key="2">
    <source>
        <dbReference type="Pfam" id="PF12234"/>
    </source>
</evidence>
<accession>A0A0N1ILQ7</accession>
<dbReference type="OrthoDB" id="342131at2759"/>
<dbReference type="VEuPathDB" id="TriTrypDB:Lsey_0043_0200"/>
<feature type="compositionally biased region" description="Low complexity" evidence="1">
    <location>
        <begin position="2513"/>
        <end position="2524"/>
    </location>
</feature>
<keyword evidence="4" id="KW-1185">Reference proteome</keyword>
<feature type="region of interest" description="Disordered" evidence="1">
    <location>
        <begin position="146"/>
        <end position="216"/>
    </location>
</feature>
<dbReference type="Proteomes" id="UP000038009">
    <property type="component" value="Unassembled WGS sequence"/>
</dbReference>
<feature type="region of interest" description="Disordered" evidence="1">
    <location>
        <begin position="649"/>
        <end position="669"/>
    </location>
</feature>
<feature type="compositionally biased region" description="Low complexity" evidence="1">
    <location>
        <begin position="2839"/>
        <end position="2852"/>
    </location>
</feature>
<dbReference type="PANTHER" id="PTHR13950">
    <property type="entry name" value="RABCONNECTIN-RELATED"/>
    <property type="match status" value="1"/>
</dbReference>
<feature type="region of interest" description="Disordered" evidence="1">
    <location>
        <begin position="2809"/>
        <end position="2852"/>
    </location>
</feature>
<name>A0A0N1ILQ7_LEPSE</name>
<dbReference type="OMA" id="WAAMSDS"/>
<feature type="compositionally biased region" description="Low complexity" evidence="1">
    <location>
        <begin position="3557"/>
        <end position="3570"/>
    </location>
</feature>
<protein>
    <recommendedName>
        <fullName evidence="2">RAVE complex protein Rav1 C-terminal domain-containing protein</fullName>
    </recommendedName>
</protein>
<dbReference type="GO" id="GO:0043291">
    <property type="term" value="C:RAVE complex"/>
    <property type="evidence" value="ECO:0007669"/>
    <property type="project" value="TreeGrafter"/>
</dbReference>
<feature type="compositionally biased region" description="Low complexity" evidence="1">
    <location>
        <begin position="2574"/>
        <end position="2583"/>
    </location>
</feature>
<feature type="compositionally biased region" description="Polar residues" evidence="1">
    <location>
        <begin position="196"/>
        <end position="208"/>
    </location>
</feature>
<evidence type="ECO:0000256" key="1">
    <source>
        <dbReference type="SAM" id="MobiDB-lite"/>
    </source>
</evidence>
<feature type="region of interest" description="Disordered" evidence="1">
    <location>
        <begin position="2613"/>
        <end position="2641"/>
    </location>
</feature>
<feature type="region of interest" description="Disordered" evidence="1">
    <location>
        <begin position="2209"/>
        <end position="2250"/>
    </location>
</feature>
<evidence type="ECO:0000313" key="3">
    <source>
        <dbReference type="EMBL" id="KPI88682.1"/>
    </source>
</evidence>
<feature type="compositionally biased region" description="Basic and acidic residues" evidence="1">
    <location>
        <begin position="72"/>
        <end position="86"/>
    </location>
</feature>
<reference evidence="3 4" key="1">
    <citation type="journal article" date="2015" name="PLoS Pathog.">
        <title>Leptomonas seymouri: Adaptations to the Dixenous Life Cycle Analyzed by Genome Sequencing, Transcriptome Profiling and Co-infection with Leishmania donovani.</title>
        <authorList>
            <person name="Kraeva N."/>
            <person name="Butenko A."/>
            <person name="Hlavacova J."/>
            <person name="Kostygov A."/>
            <person name="Myskova J."/>
            <person name="Grybchuk D."/>
            <person name="Lestinova T."/>
            <person name="Votypka J."/>
            <person name="Volf P."/>
            <person name="Opperdoes F."/>
            <person name="Flegontov P."/>
            <person name="Lukes J."/>
            <person name="Yurchenko V."/>
        </authorList>
    </citation>
    <scope>NUCLEOTIDE SEQUENCE [LARGE SCALE GENOMIC DNA]</scope>
    <source>
        <strain evidence="3 4">ATCC 30220</strain>
    </source>
</reference>
<dbReference type="GO" id="GO:0007035">
    <property type="term" value="P:vacuolar acidification"/>
    <property type="evidence" value="ECO:0007669"/>
    <property type="project" value="TreeGrafter"/>
</dbReference>
<organism evidence="3 4">
    <name type="scientific">Leptomonas seymouri</name>
    <dbReference type="NCBI Taxonomy" id="5684"/>
    <lineage>
        <taxon>Eukaryota</taxon>
        <taxon>Discoba</taxon>
        <taxon>Euglenozoa</taxon>
        <taxon>Kinetoplastea</taxon>
        <taxon>Metakinetoplastina</taxon>
        <taxon>Trypanosomatida</taxon>
        <taxon>Trypanosomatidae</taxon>
        <taxon>Leishmaniinae</taxon>
        <taxon>Leptomonas</taxon>
    </lineage>
</organism>
<dbReference type="PANTHER" id="PTHR13950:SF9">
    <property type="entry name" value="RABCONNECTIN-3A"/>
    <property type="match status" value="1"/>
</dbReference>
<dbReference type="Pfam" id="PF12234">
    <property type="entry name" value="Rav1p_C"/>
    <property type="match status" value="1"/>
</dbReference>
<sequence>MQPSTPAAPHTSARVLFAQGCTHDTHYSNHNGDLYTALITGGNRLLILKNGRVMAQSGPLFDHVTHSTADVGPHDTRFDKKPRQTEDSTVASSPAWKAPCVYVVCICRFTDDVLRIAVAITEGIFIFEYDDSGLLWQDTRPSSFWRTTARDGEDGVVGSGPPAASAGNAGLTSSGPAARGGHSCFQPRPGSPLGLRNSTAATAGSSSPLPVGAKGADRHLQSHFGMAGRLRWRRAAFSLDPSPQQPSTASTTAVCGTSASPPPYCMPTSSTLPANATGAAVGSGDSAGGKSVLIVPVRIAVPPRPSVVLAMDFVSDTALCVVLDTETVLLLLGNCGSVVAPSSPHATAGATAIARVPDRVIWRSLGAYRSLAVCRVNHHAALALGHSSIVVFPSRVLRMDGQDNDTGLPGDNSCWRASTALSTATSSFAADPTFGEGPAKYIPATIANGVRGMLNDSRNSSATPTLAFSPTNHPVFVSVPAFSGGVASQYPLSPPGGRTSAGAAQQPFITLAKRGLTASVGIYRISDMRWHRVSSHTLLCVTCCHPREESSHMMLYTVQSLSTTRRYTNVMEEHTDGGWGLCGSGYDGSCVMDGGGITAAGNAAGAIGKSSANLVQLVPAGVIALNYTSTAPSAGPTPRAGNIILTTKTSSTTPERSARSVSATTMTTWGAEPPPPIAEMHTSLVPNFSRSAEANSIDNRMEFLHVEGDGTVRSSSYSFGRQKHASFAKQRAVGLACTGLLRPLLHLYGSLVRVTVLPTWKTRPIELGHHTSKQPQAVEVLLSASRRYRLVLRFASGVLLSAMVDLSAAVYRVESYLALGCAPLLSLRFISSIPELNAEGAADVNTPQTAIGTTTTLLVGLLASPTGCLPRAVGPTQVLGEGKVGSCRHAESSKASPSSFAFSAAPSSRSHSASPAAAAAVPSNALPPPSSVAATSSAVTTPARVVWGVVLLQVEPFGLQARVLTIAPLTDVSVAGVTDAGTAEPPEAPKADKAGQTVSGAARFTAISEADVASFMKQKCPEKLKFMPALLKAAQDAGVLLAQLIAKYGPLETAPDTVRGREATDGLASRVEAASAAPSIAPTKGPPLASPTALPSPSVLSSGCVTEDGVVALLLTASSGCLGLSTDRPTMYAAAPAAVVRIRAPCLAALAPVQKLVAAGSAQIPFVPVAAEYVDVPAALQRRWWSRGATASLTSPLCASAEARDVCAAYRLCCRISAQRNEKKAVQCEVVSDNAAIAQPYVRVHSPLAPERREGARLTALQYLPLPEGASAASAVRAGAEGDPSREASVMLVEEVKGALGVNNDIVVGVLCRDATCPAHDAAAAPLPLSVGGPNLRATGILYLYGCPAVQSLTATSASGATTQAHIAKITSNGSGPDGDAAPPSSAFVLEATLTEVETFYFSASGEVVVLRRTTAVNAAHANPGDAAHSAASLGLRFERWLRCFPGDRASQKGFRSDTTPCMKEAPKEEAGDGYFYLQDPTWCPPCSHPNPVTGEAAAVTAITTMEVAGAWEANVMGLSTAVNLSSRRAATRPVFYAAADNSFIHLRQMPLLSSSGDLKRWPSDPAMDDIGCGGEQSRSSVLTGMPQYHPDAVMQMIGMARWSVLAKVLTLVLNSAKAALDTTTTTIRSLGILFSQTPDEIARRLCTSAVSRGFHGRPQVMLYDDVLHRVTPPRLSSTALQDDLETVPATVTSNTTSSATPSTVAHRLYDLTATCGNLFAELTEVLPQVTLTGLSSHEQLTLLCILQALRDTLPLSRSVDEAAARYLFFIRFMSLGRRLRLPNIDISVTGSTAAPVIPGVPINSVLYFEVGRTATRTVSTAAYLWAAMSDSQSTLVSLLFDKTSAIYLDGGAGAAGSPNTGTGEISWEQVEQSGVAFWLRSAADLRTIADRVARHQYQRTKDLKACALMYCAARKVGTLAALAKTQNNLRLFDFFRRDFAHDEHHRAAASANAYAAIQKNLPQYGAAFFLLAGDVESAVQVLLQRCRDPFLALFVLRAAVDSADALNTTTSACTADAATAAHRSSGGQQETPLQWYVRQRAAEVDNCGPLDMWEAACLSWVDVTPQTSQEVAVQRQIEALQRIAAHPTAHPEVLSALRYARDGVAALAYRADQFLSPAREVVCLLRLGRYCLAHRLNLNGYLHYRSAEELLCGLRAEAARRRELATGSETEKALFGQGLRSGNASRPPSQAKMAADFNTGTLTFRGFDSDDDDDDDVHLQSEAKGGAAGPTHQGSQGTATEESEGDVLSDEADAAVQAEIQYAYLCTGAAHEPNRASQTTASFSYEDLLRRMLLCFTSASSLRSATSSTLADGAASAYAGATTATSAASPASSPVGSSHLLFQDLLTQLLRRLILDASGARPAETAAVASWSSAASTFGNRASSTAQAGEALTLLEPLVAAGSATDSPQRRASAPASPTGPGAASLPVLNGSVYEPMKCAAEGWYSLCIPLLHLLLGKVALEGANYLLLLSLQRIPVSTEGVLEAAVQAGLLRDLFERTAPSVSAPSPPASSPDAAAATAVPSHRTEKPSPLYLPLIAFFMLVSRSIELHYKEACEAEEEQQGGAARRDHVNGSKASSADSGSKGDDETNGGDDAVHRSMFEALAAAAAAAERSQSQSGASFPGVGDSRDRPDYSLEYEDGSSSAVEDEGLLCCGTAISSVITDAAQVSFLLSCCQSQLQLRLLEHLRHLARVELQTATHTPTTQRALDAGVIYTDPLTPAAQAMLVQRRVLLSTMLLDVTAQWNALAEETMLQMYTALPRYAPGPLTDPNGVFLEVRMDVLCMRTVLVTLLAGPRGVTEAAALAATSENPAGDSASPLGLDRPQASSSSPLRHDAPSSSNSSRRSSQAASTTTWIEENTMLLLGLCTTQLELFWTLPSLALTQCQQLASPTREVQRLLRRSTASHRAARRLFESMLQLSSDFPSALLQRSHTAPLTSQSSLGSSLTRAPTMLPAGVGWPSSECERRIEDEADKMYCPALSFLQLAWMRRHHTHALLRWLLLGITQDMGRDSRQRPLLTDRLILTQHSHSVTGVQFDLSSCDSVVCSTEAGTVVGHGFRELLAGDNEEALWSQSTERNLATAAFTLGLTTQQKRVQLAASHNEAAHTPELVAAVAATAVLQSRPRCAVAVNAMPSSHPHLPFFLARHRDGHLDLYPFASQECVASFCCTLRHGQHNTVGCGGVGGTAAAVGAIPNPSPWAAWGSGMPGSSALFGVAAAGGSAASAASLHPLSALGSMSRRERYAVTPVAFSPNGYIIGAGLSDGSVAGWLFKATAVEGAPAFVFPQLFAPYGIRACTFCGDRSSLMAVVGLAWEPHPHPRVRVSGGALRAAIPGAAASTAAPLPPAGFVRSLFTSPVNPPAVFGAHTTASPPGAGELVGEVLILDTMCGDGAVTARCALPFVPSYAVYLTSLRAVLIVSSEGLMATYSMSTGSLAVIGTLCLASVLTALLGPSYGEGGAGTGGTSKSSSGAGTAGGVDGGAVCVTCVAKSAYDPLVALGTSRGLVLLLHLRHISAAMQEAERRVREEGEDVFVYYPPAARSGPQEPGHDAGKHRISSTASAPPSLTSSVVTPPPPVIGVEFMMRLPPLSVLAEATCVQVSPQIQSRSAVEEVVFSPSMLLAALRDGKVMAATIIAQATRTRLTAEQSVPVELLEVSENEGNRRVVLCP</sequence>
<dbReference type="InterPro" id="IPR052208">
    <property type="entry name" value="DmX-like/RAVE_component"/>
</dbReference>
<proteinExistence type="predicted"/>
<dbReference type="InterPro" id="IPR022033">
    <property type="entry name" value="Rav1p_C"/>
</dbReference>
<dbReference type="EMBL" id="LJSK01000043">
    <property type="protein sequence ID" value="KPI88682.1"/>
    <property type="molecule type" value="Genomic_DNA"/>
</dbReference>
<feature type="compositionally biased region" description="Polar residues" evidence="1">
    <location>
        <begin position="649"/>
        <end position="668"/>
    </location>
</feature>
<feature type="region of interest" description="Disordered" evidence="1">
    <location>
        <begin position="3538"/>
        <end position="3570"/>
    </location>
</feature>